<keyword evidence="3" id="KW-1003">Cell membrane</keyword>
<feature type="domain" description="ABC transmembrane type-1" evidence="12">
    <location>
        <begin position="49"/>
        <end position="318"/>
    </location>
</feature>
<feature type="transmembrane region" description="Helical" evidence="10">
    <location>
        <begin position="293"/>
        <end position="316"/>
    </location>
</feature>
<keyword evidence="8 10" id="KW-0472">Membrane</keyword>
<proteinExistence type="inferred from homology"/>
<evidence type="ECO:0000256" key="8">
    <source>
        <dbReference type="ARBA" id="ARBA00023136"/>
    </source>
</evidence>
<dbReference type="GO" id="GO:0015421">
    <property type="term" value="F:ABC-type oligopeptide transporter activity"/>
    <property type="evidence" value="ECO:0007669"/>
    <property type="project" value="TreeGrafter"/>
</dbReference>
<evidence type="ECO:0000313" key="16">
    <source>
        <dbReference type="Proteomes" id="UP000292686"/>
    </source>
</evidence>
<evidence type="ECO:0000313" key="13">
    <source>
        <dbReference type="EMBL" id="NYD67066.1"/>
    </source>
</evidence>
<dbReference type="PROSITE" id="PS00211">
    <property type="entry name" value="ABC_TRANSPORTER_1"/>
    <property type="match status" value="1"/>
</dbReference>
<dbReference type="InterPro" id="IPR003593">
    <property type="entry name" value="AAA+_ATPase"/>
</dbReference>
<dbReference type="Pfam" id="PF00005">
    <property type="entry name" value="ABC_tran"/>
    <property type="match status" value="1"/>
</dbReference>
<dbReference type="GO" id="GO:0005886">
    <property type="term" value="C:plasma membrane"/>
    <property type="evidence" value="ECO:0007669"/>
    <property type="project" value="UniProtKB-SubCell"/>
</dbReference>
<dbReference type="PROSITE" id="PS50929">
    <property type="entry name" value="ABC_TM1F"/>
    <property type="match status" value="1"/>
</dbReference>
<dbReference type="Proteomes" id="UP000581087">
    <property type="component" value="Unassembled WGS sequence"/>
</dbReference>
<evidence type="ECO:0000256" key="9">
    <source>
        <dbReference type="ARBA" id="ARBA00061644"/>
    </source>
</evidence>
<feature type="domain" description="ABC transporter" evidence="11">
    <location>
        <begin position="351"/>
        <end position="586"/>
    </location>
</feature>
<dbReference type="EMBL" id="JACCBI010000001">
    <property type="protein sequence ID" value="NYD67066.1"/>
    <property type="molecule type" value="Genomic_DNA"/>
</dbReference>
<dbReference type="InterPro" id="IPR027417">
    <property type="entry name" value="P-loop_NTPase"/>
</dbReference>
<evidence type="ECO:0000313" key="15">
    <source>
        <dbReference type="EMBL" id="RXZ85320.1"/>
    </source>
</evidence>
<dbReference type="GO" id="GO:0016887">
    <property type="term" value="F:ATP hydrolysis activity"/>
    <property type="evidence" value="ECO:0007669"/>
    <property type="project" value="InterPro"/>
</dbReference>
<keyword evidence="4 10" id="KW-0812">Transmembrane</keyword>
<dbReference type="AlphaFoldDB" id="A0A4Q2M608"/>
<feature type="transmembrane region" description="Helical" evidence="10">
    <location>
        <begin position="260"/>
        <end position="281"/>
    </location>
</feature>
<protein>
    <submittedName>
        <fullName evidence="14">ABC transporter ATP-binding protein</fullName>
    </submittedName>
    <submittedName>
        <fullName evidence="13">ATP-binding cassette subfamily B protein</fullName>
    </submittedName>
</protein>
<dbReference type="GO" id="GO:0005524">
    <property type="term" value="F:ATP binding"/>
    <property type="evidence" value="ECO:0007669"/>
    <property type="project" value="UniProtKB-KW"/>
</dbReference>
<evidence type="ECO:0000256" key="4">
    <source>
        <dbReference type="ARBA" id="ARBA00022692"/>
    </source>
</evidence>
<name>A0A4Q2M608_9MICO</name>
<evidence type="ECO:0000256" key="2">
    <source>
        <dbReference type="ARBA" id="ARBA00022448"/>
    </source>
</evidence>
<evidence type="ECO:0000259" key="12">
    <source>
        <dbReference type="PROSITE" id="PS50929"/>
    </source>
</evidence>
<evidence type="ECO:0000313" key="14">
    <source>
        <dbReference type="EMBL" id="RXZ85212.1"/>
    </source>
</evidence>
<dbReference type="FunFam" id="3.40.50.300:FF:000299">
    <property type="entry name" value="ABC transporter ATP-binding protein/permease"/>
    <property type="match status" value="1"/>
</dbReference>
<feature type="transmembrane region" description="Helical" evidence="10">
    <location>
        <begin position="152"/>
        <end position="168"/>
    </location>
</feature>
<dbReference type="PROSITE" id="PS50893">
    <property type="entry name" value="ABC_TRANSPORTER_2"/>
    <property type="match status" value="1"/>
</dbReference>
<gene>
    <name evidence="13" type="ORF">BJ972_001585</name>
    <name evidence="15" type="ORF">ESP50_15375</name>
    <name evidence="14" type="ORF">ESP50_15970</name>
</gene>
<evidence type="ECO:0000259" key="11">
    <source>
        <dbReference type="PROSITE" id="PS50893"/>
    </source>
</evidence>
<dbReference type="EMBL" id="SDPM01000011">
    <property type="protein sequence ID" value="RXZ85212.1"/>
    <property type="molecule type" value="Genomic_DNA"/>
</dbReference>
<evidence type="ECO:0000313" key="17">
    <source>
        <dbReference type="Proteomes" id="UP000581087"/>
    </source>
</evidence>
<dbReference type="Pfam" id="PF00664">
    <property type="entry name" value="ABC_membrane"/>
    <property type="match status" value="1"/>
</dbReference>
<comment type="caution">
    <text evidence="14">The sequence shown here is derived from an EMBL/GenBank/DDBJ whole genome shotgun (WGS) entry which is preliminary data.</text>
</comment>
<evidence type="ECO:0000256" key="6">
    <source>
        <dbReference type="ARBA" id="ARBA00022840"/>
    </source>
</evidence>
<dbReference type="Gene3D" id="1.20.1560.10">
    <property type="entry name" value="ABC transporter type 1, transmembrane domain"/>
    <property type="match status" value="1"/>
</dbReference>
<dbReference type="InterPro" id="IPR011527">
    <property type="entry name" value="ABC1_TM_dom"/>
</dbReference>
<dbReference type="SUPFAM" id="SSF52540">
    <property type="entry name" value="P-loop containing nucleoside triphosphate hydrolases"/>
    <property type="match status" value="1"/>
</dbReference>
<evidence type="ECO:0000256" key="7">
    <source>
        <dbReference type="ARBA" id="ARBA00022989"/>
    </source>
</evidence>
<evidence type="ECO:0000256" key="10">
    <source>
        <dbReference type="SAM" id="Phobius"/>
    </source>
</evidence>
<comment type="similarity">
    <text evidence="9">Belongs to the ABC transporter superfamily. Lipid exporter (TC 3.A.1.106) family.</text>
</comment>
<keyword evidence="6 14" id="KW-0067">ATP-binding</keyword>
<dbReference type="InterPro" id="IPR036640">
    <property type="entry name" value="ABC1_TM_sf"/>
</dbReference>
<dbReference type="SMART" id="SM00382">
    <property type="entry name" value="AAA"/>
    <property type="match status" value="1"/>
</dbReference>
<accession>A0A4Q2M608</accession>
<dbReference type="SUPFAM" id="SSF90123">
    <property type="entry name" value="ABC transporter transmembrane region"/>
    <property type="match status" value="1"/>
</dbReference>
<dbReference type="Gene3D" id="3.40.50.300">
    <property type="entry name" value="P-loop containing nucleotide triphosphate hydrolases"/>
    <property type="match status" value="1"/>
</dbReference>
<dbReference type="InterPro" id="IPR003439">
    <property type="entry name" value="ABC_transporter-like_ATP-bd"/>
</dbReference>
<keyword evidence="5" id="KW-0547">Nucleotide-binding</keyword>
<evidence type="ECO:0000256" key="3">
    <source>
        <dbReference type="ARBA" id="ARBA00022475"/>
    </source>
</evidence>
<comment type="subcellular location">
    <subcellularLocation>
        <location evidence="1">Cell membrane</location>
        <topology evidence="1">Multi-pass membrane protein</topology>
    </subcellularLocation>
</comment>
<dbReference type="EMBL" id="SDPM01000010">
    <property type="protein sequence ID" value="RXZ85320.1"/>
    <property type="molecule type" value="Genomic_DNA"/>
</dbReference>
<dbReference type="InterPro" id="IPR017871">
    <property type="entry name" value="ABC_transporter-like_CS"/>
</dbReference>
<feature type="transmembrane region" description="Helical" evidence="10">
    <location>
        <begin position="33"/>
        <end position="58"/>
    </location>
</feature>
<dbReference type="RefSeq" id="WP_129176768.1">
    <property type="nucleotide sequence ID" value="NZ_JACCBI010000001.1"/>
</dbReference>
<feature type="transmembrane region" description="Helical" evidence="10">
    <location>
        <begin position="70"/>
        <end position="91"/>
    </location>
</feature>
<dbReference type="CDD" id="cd07346">
    <property type="entry name" value="ABC_6TM_exporters"/>
    <property type="match status" value="1"/>
</dbReference>
<dbReference type="PANTHER" id="PTHR43394">
    <property type="entry name" value="ATP-DEPENDENT PERMEASE MDL1, MITOCHONDRIAL"/>
    <property type="match status" value="1"/>
</dbReference>
<feature type="transmembrane region" description="Helical" evidence="10">
    <location>
        <begin position="174"/>
        <end position="191"/>
    </location>
</feature>
<evidence type="ECO:0000256" key="1">
    <source>
        <dbReference type="ARBA" id="ARBA00004651"/>
    </source>
</evidence>
<dbReference type="OrthoDB" id="9806127at2"/>
<keyword evidence="7 10" id="KW-1133">Transmembrane helix</keyword>
<reference evidence="14 16" key="1">
    <citation type="submission" date="2019-01" db="EMBL/GenBank/DDBJ databases">
        <title>Agromyces.</title>
        <authorList>
            <person name="Li J."/>
        </authorList>
    </citation>
    <scope>NUCLEOTIDE SEQUENCE [LARGE SCALE GENOMIC DNA]</scope>
    <source>
        <strain evidence="14 16">DSM 23870</strain>
    </source>
</reference>
<keyword evidence="2" id="KW-0813">Transport</keyword>
<sequence>MTVKAHSRIVDEVDCRHPTRSIFRLLGRHKRGVAFAVFFFALKETPVWLLPVITGAVIDIVVSGGPASSLLLWTLIAFVALAQNFPNHLLYTRFFMRAVRQTGADLRNALASRLQSLSIGFHTRASSSIVQTKVVRDVENVEVMLQQVTHPLLSAVMVMVGALVMTAINVPAFLPVYALTIPIAVMLRAVLAKRSRERNEKFRREVEHFSARVGEMATLMPITRAHGLESTAVDRVAQGAEGVRTAGYSLDLLNGRFASLSWVSLQLLGVGCLVLAAWISISGWLPITAGQVVLLSSYFALLTGAVTGLLMLLPIVARGTESVRSIAEVLQEPDIEFNEGKSPVDAVAGGIALESVGFQFPDDDVPAITGIDLEITPGETIAFVGSSGSGKSTMLNLVLGFLRPTSGRIMLDGVDMESLDLRSFRRFVSVVPQESVLFEGSIRENIAYGLGDVSDERVLAALRDANALEIIEAQPDGWNTVVGERGARLSGGQRQRIAIARALVRDPRVLLLDEATSALDPASEAKVRDALGHLMQGRTTLVVAHRLSTIRSADRIVVLEKGRIVEVGPHDELIARNGRYAELHRVQTG</sequence>
<organism evidence="14 16">
    <name type="scientific">Agromyces atrinae</name>
    <dbReference type="NCBI Taxonomy" id="592376"/>
    <lineage>
        <taxon>Bacteria</taxon>
        <taxon>Bacillati</taxon>
        <taxon>Actinomycetota</taxon>
        <taxon>Actinomycetes</taxon>
        <taxon>Micrococcales</taxon>
        <taxon>Microbacteriaceae</taxon>
        <taxon>Agromyces</taxon>
    </lineage>
</organism>
<keyword evidence="16" id="KW-1185">Reference proteome</keyword>
<dbReference type="PANTHER" id="PTHR43394:SF1">
    <property type="entry name" value="ATP-BINDING CASSETTE SUB-FAMILY B MEMBER 10, MITOCHONDRIAL"/>
    <property type="match status" value="1"/>
</dbReference>
<reference evidence="13 17" key="2">
    <citation type="submission" date="2020-07" db="EMBL/GenBank/DDBJ databases">
        <title>Sequencing the genomes of 1000 actinobacteria strains.</title>
        <authorList>
            <person name="Klenk H.-P."/>
        </authorList>
    </citation>
    <scope>NUCLEOTIDE SEQUENCE [LARGE SCALE GENOMIC DNA]</scope>
    <source>
        <strain evidence="13 17">DSM 23870</strain>
    </source>
</reference>
<dbReference type="InterPro" id="IPR039421">
    <property type="entry name" value="Type_1_exporter"/>
</dbReference>
<evidence type="ECO:0000256" key="5">
    <source>
        <dbReference type="ARBA" id="ARBA00022741"/>
    </source>
</evidence>
<dbReference type="Proteomes" id="UP000292686">
    <property type="component" value="Unassembled WGS sequence"/>
</dbReference>